<feature type="compositionally biased region" description="Polar residues" evidence="1">
    <location>
        <begin position="507"/>
        <end position="524"/>
    </location>
</feature>
<sequence length="588" mass="66003">MPGVIRRPSAKVLHSRPQAPNVSPRFGNSSPITRQAFAHQNSSLRKKNCHAKHKKDLACGKQVKTHLRCQHLIQRPAWGSTLYGNTDESDILAKRKALQQQIIDRKIDRMCATKNIKEFAPQPPARDVEAGRKSVSNVISKHKKTMTNGNQLKTHLRCEHLSPDPALITSRRRKSHVSHDKVKTGRKCNYYEAIYDQSVRVASQVRQSNEREIFVDMPSPEDVPVLEISVPPAVNYDNSRISTPSPCSSKFNSRISNLDSSQKRVRFDDEIQRSYKYCPEADGSNSSGRNSPLLHDAGTTEVDFTNTTDISYELCKKKFPMRPSPPRGDFWCQFCGKEYPPKGHKFCNFCKSGRNCWAVKAYENLVSDGTIGVAACGAHGRLDEERPSVSFDESYRRGPAVLPRPPTALKHQCVHQYHQNSRLFLEPTFPDERGDSSCLLCGRNDTGHRVYGNGEQAARQMHRDGISSDAADCARPTQPRLAHGESRTTTSASGDPRDASVPAMPSEINTEFNSGKKSVPNEQAKSNKRYSLRSDRRTSPSGSPFNSRDAPIYRLSVDYVMKPPYSSTQLRKLPKRNHAHSMALQDHI</sequence>
<evidence type="ECO:0000256" key="1">
    <source>
        <dbReference type="SAM" id="MobiDB-lite"/>
    </source>
</evidence>
<dbReference type="GeneID" id="108678143"/>
<feature type="region of interest" description="Disordered" evidence="1">
    <location>
        <begin position="278"/>
        <end position="300"/>
    </location>
</feature>
<keyword evidence="2" id="KW-1185">Reference proteome</keyword>
<gene>
    <name evidence="3" type="primary">LOC108678143</name>
</gene>
<feature type="region of interest" description="Disordered" evidence="1">
    <location>
        <begin position="458"/>
        <end position="549"/>
    </location>
</feature>
<evidence type="ECO:0000313" key="2">
    <source>
        <dbReference type="Proteomes" id="UP000694843"/>
    </source>
</evidence>
<feature type="compositionally biased region" description="Polar residues" evidence="1">
    <location>
        <begin position="18"/>
        <end position="29"/>
    </location>
</feature>
<dbReference type="KEGG" id="hazt:108678143"/>
<dbReference type="Proteomes" id="UP000694843">
    <property type="component" value="Unplaced"/>
</dbReference>
<organism evidence="2 3">
    <name type="scientific">Hyalella azteca</name>
    <name type="common">Amphipod</name>
    <dbReference type="NCBI Taxonomy" id="294128"/>
    <lineage>
        <taxon>Eukaryota</taxon>
        <taxon>Metazoa</taxon>
        <taxon>Ecdysozoa</taxon>
        <taxon>Arthropoda</taxon>
        <taxon>Crustacea</taxon>
        <taxon>Multicrustacea</taxon>
        <taxon>Malacostraca</taxon>
        <taxon>Eumalacostraca</taxon>
        <taxon>Peracarida</taxon>
        <taxon>Amphipoda</taxon>
        <taxon>Senticaudata</taxon>
        <taxon>Talitrida</taxon>
        <taxon>Talitroidea</taxon>
        <taxon>Hyalellidae</taxon>
        <taxon>Hyalella</taxon>
    </lineage>
</organism>
<dbReference type="OrthoDB" id="10681645at2759"/>
<evidence type="ECO:0000313" key="3">
    <source>
        <dbReference type="RefSeq" id="XP_018021979.1"/>
    </source>
</evidence>
<dbReference type="RefSeq" id="XP_018021979.1">
    <property type="nucleotide sequence ID" value="XM_018166490.2"/>
</dbReference>
<accession>A0A8B7P738</accession>
<proteinExistence type="predicted"/>
<protein>
    <submittedName>
        <fullName evidence="3">Uncharacterized protein LOC108678143</fullName>
    </submittedName>
</protein>
<dbReference type="AlphaFoldDB" id="A0A8B7P738"/>
<feature type="region of interest" description="Disordered" evidence="1">
    <location>
        <begin position="1"/>
        <end position="29"/>
    </location>
</feature>
<reference evidence="3" key="1">
    <citation type="submission" date="2025-08" db="UniProtKB">
        <authorList>
            <consortium name="RefSeq"/>
        </authorList>
    </citation>
    <scope>IDENTIFICATION</scope>
    <source>
        <tissue evidence="3">Whole organism</tissue>
    </source>
</reference>
<name>A0A8B7P738_HYAAZ</name>